<evidence type="ECO:0000313" key="1">
    <source>
        <dbReference type="EMBL" id="MED6213945.1"/>
    </source>
</evidence>
<feature type="non-terminal residue" evidence="1">
    <location>
        <position position="1"/>
    </location>
</feature>
<name>A0ABU6YVG4_9FABA</name>
<reference evidence="1 2" key="1">
    <citation type="journal article" date="2023" name="Plants (Basel)">
        <title>Bridging the Gap: Combining Genomics and Transcriptomics Approaches to Understand Stylosanthes scabra, an Orphan Legume from the Brazilian Caatinga.</title>
        <authorList>
            <person name="Ferreira-Neto J.R.C."/>
            <person name="da Silva M.D."/>
            <person name="Binneck E."/>
            <person name="de Melo N.F."/>
            <person name="da Silva R.H."/>
            <person name="de Melo A.L.T.M."/>
            <person name="Pandolfi V."/>
            <person name="Bustamante F.O."/>
            <person name="Brasileiro-Vidal A.C."/>
            <person name="Benko-Iseppon A.M."/>
        </authorList>
    </citation>
    <scope>NUCLEOTIDE SEQUENCE [LARGE SCALE GENOMIC DNA]</scope>
    <source>
        <tissue evidence="1">Leaves</tissue>
    </source>
</reference>
<organism evidence="1 2">
    <name type="scientific">Stylosanthes scabra</name>
    <dbReference type="NCBI Taxonomy" id="79078"/>
    <lineage>
        <taxon>Eukaryota</taxon>
        <taxon>Viridiplantae</taxon>
        <taxon>Streptophyta</taxon>
        <taxon>Embryophyta</taxon>
        <taxon>Tracheophyta</taxon>
        <taxon>Spermatophyta</taxon>
        <taxon>Magnoliopsida</taxon>
        <taxon>eudicotyledons</taxon>
        <taxon>Gunneridae</taxon>
        <taxon>Pentapetalae</taxon>
        <taxon>rosids</taxon>
        <taxon>fabids</taxon>
        <taxon>Fabales</taxon>
        <taxon>Fabaceae</taxon>
        <taxon>Papilionoideae</taxon>
        <taxon>50 kb inversion clade</taxon>
        <taxon>dalbergioids sensu lato</taxon>
        <taxon>Dalbergieae</taxon>
        <taxon>Pterocarpus clade</taxon>
        <taxon>Stylosanthes</taxon>
    </lineage>
</organism>
<gene>
    <name evidence="1" type="ORF">PIB30_098333</name>
</gene>
<comment type="caution">
    <text evidence="1">The sequence shown here is derived from an EMBL/GenBank/DDBJ whole genome shotgun (WGS) entry which is preliminary data.</text>
</comment>
<accession>A0ABU6YVG4</accession>
<proteinExistence type="predicted"/>
<protein>
    <submittedName>
        <fullName evidence="1">Uncharacterized protein</fullName>
    </submittedName>
</protein>
<sequence length="83" mass="9512">FHLGKDADEEQKSRKSSGLLFISPHRFCYSFCYFTNSIHRVEEVAETDFCEDVQSWFVCHVHSVAYPELFSSGPLAIVYVSEG</sequence>
<dbReference type="Proteomes" id="UP001341840">
    <property type="component" value="Unassembled WGS sequence"/>
</dbReference>
<keyword evidence="2" id="KW-1185">Reference proteome</keyword>
<dbReference type="EMBL" id="JASCZI010244159">
    <property type="protein sequence ID" value="MED6213945.1"/>
    <property type="molecule type" value="Genomic_DNA"/>
</dbReference>
<evidence type="ECO:0000313" key="2">
    <source>
        <dbReference type="Proteomes" id="UP001341840"/>
    </source>
</evidence>